<proteinExistence type="predicted"/>
<sequence>MTTTILDDVRLPEKWSKGSSGGPEFLTGLVPLAGGGEYRPRRWTNPLHRYDIAHNVRKPEDIAELRSFHFARNGRHRGFLLKDWLDWTSASDGQSAPMVTDQSLGTGDGVETQFQLVKRYADAINPFDRPVAFPVVDTLLIAADGTPMASGWSVERGTGLVTFTAAPAIGAVLTAGFAFDVPIRFDDDWLSISWDTINSRSAGSVPLQEVRGPWQVIS</sequence>
<evidence type="ECO:0000313" key="2">
    <source>
        <dbReference type="EMBL" id="MCT2398532.1"/>
    </source>
</evidence>
<name>A0ABT2I1P2_9SPHN</name>
<dbReference type="Proteomes" id="UP001165583">
    <property type="component" value="Unassembled WGS sequence"/>
</dbReference>
<reference evidence="2" key="1">
    <citation type="submission" date="2022-09" db="EMBL/GenBank/DDBJ databases">
        <title>Novosphingobium sp. Nov., a polycyclic aromatic hydrocarbon-degrading bacterium isolated form mangrove sediments in HongKong.</title>
        <authorList>
            <person name="Hu Z."/>
        </authorList>
    </citation>
    <scope>NUCLEOTIDE SEQUENCE</scope>
    <source>
        <strain evidence="2">HK4-1</strain>
    </source>
</reference>
<gene>
    <name evidence="2" type="ORF">NZK81_03120</name>
</gene>
<keyword evidence="3" id="KW-1185">Reference proteome</keyword>
<organism evidence="2 3">
    <name type="scientific">Novosphingobium mangrovi</name>
    <name type="common">ex Huang et al. 2023</name>
    <dbReference type="NCBI Taxonomy" id="2976432"/>
    <lineage>
        <taxon>Bacteria</taxon>
        <taxon>Pseudomonadati</taxon>
        <taxon>Pseudomonadota</taxon>
        <taxon>Alphaproteobacteria</taxon>
        <taxon>Sphingomonadales</taxon>
        <taxon>Sphingomonadaceae</taxon>
        <taxon>Novosphingobium</taxon>
    </lineage>
</organism>
<evidence type="ECO:0000259" key="1">
    <source>
        <dbReference type="Pfam" id="PF09343"/>
    </source>
</evidence>
<accession>A0ABT2I1P2</accession>
<dbReference type="NCBIfam" id="TIGR02217">
    <property type="entry name" value="chp_TIGR02217"/>
    <property type="match status" value="1"/>
</dbReference>
<feature type="domain" description="DUF2460" evidence="1">
    <location>
        <begin position="7"/>
        <end position="211"/>
    </location>
</feature>
<dbReference type="RefSeq" id="WP_260043710.1">
    <property type="nucleotide sequence ID" value="NZ_JANZXA010000001.1"/>
</dbReference>
<dbReference type="EMBL" id="JANZXA010000001">
    <property type="protein sequence ID" value="MCT2398532.1"/>
    <property type="molecule type" value="Genomic_DNA"/>
</dbReference>
<dbReference type="InterPro" id="IPR011740">
    <property type="entry name" value="DUF2460"/>
</dbReference>
<evidence type="ECO:0000313" key="3">
    <source>
        <dbReference type="Proteomes" id="UP001165583"/>
    </source>
</evidence>
<comment type="caution">
    <text evidence="2">The sequence shown here is derived from an EMBL/GenBank/DDBJ whole genome shotgun (WGS) entry which is preliminary data.</text>
</comment>
<protein>
    <submittedName>
        <fullName evidence="2">DUF2460 domain-containing protein</fullName>
    </submittedName>
</protein>
<dbReference type="Pfam" id="PF09343">
    <property type="entry name" value="DUF2460"/>
    <property type="match status" value="1"/>
</dbReference>